<comment type="caution">
    <text evidence="2">The sequence shown here is derived from an EMBL/GenBank/DDBJ whole genome shotgun (WGS) entry which is preliminary data.</text>
</comment>
<dbReference type="Proteomes" id="UP001168613">
    <property type="component" value="Unassembled WGS sequence"/>
</dbReference>
<evidence type="ECO:0000313" key="3">
    <source>
        <dbReference type="Proteomes" id="UP001168613"/>
    </source>
</evidence>
<organism evidence="2 3">
    <name type="scientific">Alcaligenes endophyticus</name>
    <dbReference type="NCBI Taxonomy" id="1929088"/>
    <lineage>
        <taxon>Bacteria</taxon>
        <taxon>Pseudomonadati</taxon>
        <taxon>Pseudomonadota</taxon>
        <taxon>Betaproteobacteria</taxon>
        <taxon>Burkholderiales</taxon>
        <taxon>Alcaligenaceae</taxon>
        <taxon>Alcaligenes</taxon>
    </lineage>
</organism>
<dbReference type="EMBL" id="JAJHNU010000001">
    <property type="protein sequence ID" value="MDN4120391.1"/>
    <property type="molecule type" value="Genomic_DNA"/>
</dbReference>
<keyword evidence="1" id="KW-0732">Signal</keyword>
<keyword evidence="3" id="KW-1185">Reference proteome</keyword>
<dbReference type="RefSeq" id="WP_266122292.1">
    <property type="nucleotide sequence ID" value="NZ_JAJHNU010000001.1"/>
</dbReference>
<feature type="signal peptide" evidence="1">
    <location>
        <begin position="1"/>
        <end position="20"/>
    </location>
</feature>
<proteinExistence type="predicted"/>
<name>A0ABT8EGH6_9BURK</name>
<evidence type="ECO:0000256" key="1">
    <source>
        <dbReference type="SAM" id="SignalP"/>
    </source>
</evidence>
<protein>
    <recommendedName>
        <fullName evidence="4">Lipoprotein</fullName>
    </recommendedName>
</protein>
<accession>A0ABT8EGH6</accession>
<evidence type="ECO:0000313" key="2">
    <source>
        <dbReference type="EMBL" id="MDN4120391.1"/>
    </source>
</evidence>
<gene>
    <name evidence="2" type="ORF">LMS43_03700</name>
</gene>
<sequence length="224" mass="24493">MKTIAVWGAALCIAALAGCATVPSGAPESTQLGEMKRWYTPGDTQNVNLAEAIALLRQPATPVSVRVRMGAANEAVTFTVEQTRLWRRLIEANTFHQHVTEKNTNEGLVYTFFYTFDPVKDAPTVGQSSRYRANLYLTHYFEDKSQFSLGSASMIMDSACLDLDVIQLTMARELIGLLDSEVTGRSPHLPGDDPEFISVPWDSERIQADCAAGTTADSPFASPL</sequence>
<dbReference type="PROSITE" id="PS51257">
    <property type="entry name" value="PROKAR_LIPOPROTEIN"/>
    <property type="match status" value="1"/>
</dbReference>
<evidence type="ECO:0008006" key="4">
    <source>
        <dbReference type="Google" id="ProtNLM"/>
    </source>
</evidence>
<feature type="chain" id="PRO_5047531953" description="Lipoprotein" evidence="1">
    <location>
        <begin position="21"/>
        <end position="224"/>
    </location>
</feature>
<reference evidence="2" key="1">
    <citation type="submission" date="2021-11" db="EMBL/GenBank/DDBJ databases">
        <title>Draft genome sequence of Alcaligenes endophyticus type strain CCUG 75668T.</title>
        <authorList>
            <person name="Salva-Serra F."/>
            <person name="Duran R.E."/>
            <person name="Seeger M."/>
            <person name="Moore E.R.B."/>
            <person name="Jaen-Luchoro D."/>
        </authorList>
    </citation>
    <scope>NUCLEOTIDE SEQUENCE</scope>
    <source>
        <strain evidence="2">CCUG 75668</strain>
    </source>
</reference>